<evidence type="ECO:0000256" key="6">
    <source>
        <dbReference type="SAM" id="Phobius"/>
    </source>
</evidence>
<dbReference type="InterPro" id="IPR052218">
    <property type="entry name" value="Preflagellin_Peptidase"/>
</dbReference>
<dbReference type="Proteomes" id="UP000226420">
    <property type="component" value="Unassembled WGS sequence"/>
</dbReference>
<feature type="transmembrane region" description="Helical" evidence="6">
    <location>
        <begin position="28"/>
        <end position="47"/>
    </location>
</feature>
<feature type="transmembrane region" description="Helical" evidence="6">
    <location>
        <begin position="54"/>
        <end position="73"/>
    </location>
</feature>
<keyword evidence="3 6" id="KW-0812">Transmembrane</keyword>
<evidence type="ECO:0000256" key="3">
    <source>
        <dbReference type="ARBA" id="ARBA00022692"/>
    </source>
</evidence>
<feature type="transmembrane region" description="Helical" evidence="6">
    <location>
        <begin position="124"/>
        <end position="142"/>
    </location>
</feature>
<evidence type="ECO:0000313" key="9">
    <source>
        <dbReference type="Proteomes" id="UP000226420"/>
    </source>
</evidence>
<comment type="caution">
    <text evidence="8">The sequence shown here is derived from an EMBL/GenBank/DDBJ whole genome shotgun (WGS) entry which is preliminary data.</text>
</comment>
<comment type="subcellular location">
    <subcellularLocation>
        <location evidence="1">Cell membrane</location>
        <topology evidence="1">Multi-pass membrane protein</topology>
    </subcellularLocation>
</comment>
<evidence type="ECO:0000256" key="1">
    <source>
        <dbReference type="ARBA" id="ARBA00004651"/>
    </source>
</evidence>
<keyword evidence="4 6" id="KW-1133">Transmembrane helix</keyword>
<feature type="domain" description="Prepilin type IV endopeptidase peptidase" evidence="7">
    <location>
        <begin position="11"/>
        <end position="108"/>
    </location>
</feature>
<dbReference type="PANTHER" id="PTHR36506:SF1">
    <property type="entry name" value="PREFLAGELLIN PEPTIDASE"/>
    <property type="match status" value="1"/>
</dbReference>
<evidence type="ECO:0000313" key="8">
    <source>
        <dbReference type="EMBL" id="SFC13834.1"/>
    </source>
</evidence>
<dbReference type="AlphaFoldDB" id="A0AAJ5BG20"/>
<dbReference type="Gene3D" id="1.20.120.1220">
    <property type="match status" value="1"/>
</dbReference>
<proteinExistence type="predicted"/>
<sequence>MTLIVNGLTAIIFILLIWISYTDIRTRIISNKAVIAIFVISLLLGIFSHQSINFLAALSFLLIGFILFHLNVMGAGDVKLISVLSLCLTAEQIWPFLWLTAVLGGFLACIGLLFFRKSVRSSGVPYGPAIAGGFFFVLLTQLNQ</sequence>
<evidence type="ECO:0000259" key="7">
    <source>
        <dbReference type="Pfam" id="PF01478"/>
    </source>
</evidence>
<dbReference type="GO" id="GO:0004190">
    <property type="term" value="F:aspartic-type endopeptidase activity"/>
    <property type="evidence" value="ECO:0007669"/>
    <property type="project" value="InterPro"/>
</dbReference>
<evidence type="ECO:0000256" key="2">
    <source>
        <dbReference type="ARBA" id="ARBA00022475"/>
    </source>
</evidence>
<feature type="transmembrane region" description="Helical" evidence="6">
    <location>
        <begin position="93"/>
        <end position="115"/>
    </location>
</feature>
<dbReference type="InterPro" id="IPR000045">
    <property type="entry name" value="Prepilin_IV_endopep_pep"/>
</dbReference>
<keyword evidence="5 6" id="KW-0472">Membrane</keyword>
<dbReference type="PANTHER" id="PTHR36506">
    <property type="entry name" value="PREFLAGELLIN PEPTIDASE"/>
    <property type="match status" value="1"/>
</dbReference>
<evidence type="ECO:0000256" key="5">
    <source>
        <dbReference type="ARBA" id="ARBA00023136"/>
    </source>
</evidence>
<dbReference type="GO" id="GO:0005886">
    <property type="term" value="C:plasma membrane"/>
    <property type="evidence" value="ECO:0007669"/>
    <property type="project" value="UniProtKB-SubCell"/>
</dbReference>
<feature type="transmembrane region" description="Helical" evidence="6">
    <location>
        <begin position="5"/>
        <end position="22"/>
    </location>
</feature>
<dbReference type="Pfam" id="PF01478">
    <property type="entry name" value="Peptidase_A24"/>
    <property type="match status" value="1"/>
</dbReference>
<keyword evidence="2" id="KW-1003">Cell membrane</keyword>
<reference evidence="8 9" key="1">
    <citation type="submission" date="2016-10" db="EMBL/GenBank/DDBJ databases">
        <authorList>
            <person name="Varghese N."/>
            <person name="Submissions S."/>
        </authorList>
    </citation>
    <scope>NUCLEOTIDE SEQUENCE [LARGE SCALE GENOMIC DNA]</scope>
    <source>
        <strain evidence="8 9">DSM 5563</strain>
    </source>
</reference>
<organism evidence="8 9">
    <name type="scientific">Pragia fontium DSM 5563 = ATCC 49100</name>
    <dbReference type="NCBI Taxonomy" id="1122977"/>
    <lineage>
        <taxon>Bacteria</taxon>
        <taxon>Pseudomonadati</taxon>
        <taxon>Pseudomonadota</taxon>
        <taxon>Gammaproteobacteria</taxon>
        <taxon>Enterobacterales</taxon>
        <taxon>Budviciaceae</taxon>
        <taxon>Pragia</taxon>
    </lineage>
</organism>
<dbReference type="RefSeq" id="WP_074820452.1">
    <property type="nucleotide sequence ID" value="NZ_FOLW01000001.1"/>
</dbReference>
<name>A0AAJ5BG20_9GAMM</name>
<gene>
    <name evidence="8" type="ORF">SAMN02745723_101488</name>
</gene>
<accession>A0AAJ5BG20</accession>
<dbReference type="EMBL" id="FOLW01000001">
    <property type="protein sequence ID" value="SFC13834.1"/>
    <property type="molecule type" value="Genomic_DNA"/>
</dbReference>
<evidence type="ECO:0000256" key="4">
    <source>
        <dbReference type="ARBA" id="ARBA00022989"/>
    </source>
</evidence>
<protein>
    <submittedName>
        <fullName evidence="8">Prepilin peptidase CpaA</fullName>
    </submittedName>
</protein>